<name>A0ABS3RGD5_9ACTN</name>
<dbReference type="PANTHER" id="PTHR46637:SF1">
    <property type="entry name" value="BLL5188 PROTEIN"/>
    <property type="match status" value="1"/>
</dbReference>
<evidence type="ECO:0000259" key="1">
    <source>
        <dbReference type="Pfam" id="PF13340"/>
    </source>
</evidence>
<accession>A0ABS3RGD5</accession>
<comment type="caution">
    <text evidence="2">The sequence shown here is derived from an EMBL/GenBank/DDBJ whole genome shotgun (WGS) entry which is preliminary data.</text>
</comment>
<dbReference type="InterPro" id="IPR052909">
    <property type="entry name" value="Transposase_6_like"/>
</dbReference>
<dbReference type="Proteomes" id="UP000666915">
    <property type="component" value="Unassembled WGS sequence"/>
</dbReference>
<dbReference type="PANTHER" id="PTHR46637">
    <property type="entry name" value="TIS1421-TRANSPOSASE PROTEIN A"/>
    <property type="match status" value="1"/>
</dbReference>
<gene>
    <name evidence="2" type="ORF">J4557_48090</name>
</gene>
<keyword evidence="3" id="KW-1185">Reference proteome</keyword>
<dbReference type="Pfam" id="PF13340">
    <property type="entry name" value="DUF4096"/>
    <property type="match status" value="1"/>
</dbReference>
<dbReference type="EMBL" id="JAGEOK010000070">
    <property type="protein sequence ID" value="MBO2445288.1"/>
    <property type="molecule type" value="Genomic_DNA"/>
</dbReference>
<organism evidence="2 3">
    <name type="scientific">Actinomadura nitritigenes</name>
    <dbReference type="NCBI Taxonomy" id="134602"/>
    <lineage>
        <taxon>Bacteria</taxon>
        <taxon>Bacillati</taxon>
        <taxon>Actinomycetota</taxon>
        <taxon>Actinomycetes</taxon>
        <taxon>Streptosporangiales</taxon>
        <taxon>Thermomonosporaceae</taxon>
        <taxon>Actinomadura</taxon>
    </lineage>
</organism>
<proteinExistence type="predicted"/>
<feature type="domain" description="Insertion element IS402-like" evidence="1">
    <location>
        <begin position="4"/>
        <end position="74"/>
    </location>
</feature>
<protein>
    <submittedName>
        <fullName evidence="2">Transposase</fullName>
    </submittedName>
</protein>
<dbReference type="InterPro" id="IPR025161">
    <property type="entry name" value="IS402-like_dom"/>
</dbReference>
<evidence type="ECO:0000313" key="2">
    <source>
        <dbReference type="EMBL" id="MBO2445288.1"/>
    </source>
</evidence>
<evidence type="ECO:0000313" key="3">
    <source>
        <dbReference type="Proteomes" id="UP000666915"/>
    </source>
</evidence>
<sequence length="104" mass="12212">MGAIEPLLPKVECRKRHAGRERLDDRRMFCGILFVLHTGIRWEFLPQELGFSSGMTCWRRLAEWHRAGVWERLHRLLLDELHAAGQLDWVQGGDRQLPRAGIER</sequence>
<reference evidence="2 3" key="1">
    <citation type="submission" date="2021-03" db="EMBL/GenBank/DDBJ databases">
        <authorList>
            <person name="Kanchanasin P."/>
            <person name="Saeng-In P."/>
            <person name="Phongsopitanun W."/>
            <person name="Yuki M."/>
            <person name="Kudo T."/>
            <person name="Ohkuma M."/>
            <person name="Tanasupawat S."/>
        </authorList>
    </citation>
    <scope>NUCLEOTIDE SEQUENCE [LARGE SCALE GENOMIC DNA]</scope>
    <source>
        <strain evidence="2 3">L46</strain>
    </source>
</reference>